<evidence type="ECO:0000313" key="5">
    <source>
        <dbReference type="Proteomes" id="UP000291343"/>
    </source>
</evidence>
<evidence type="ECO:0000256" key="1">
    <source>
        <dbReference type="SAM" id="Coils"/>
    </source>
</evidence>
<reference evidence="4 5" key="1">
    <citation type="journal article" date="2017" name="Gigascience">
        <title>Genome sequence of the small brown planthopper, Laodelphax striatellus.</title>
        <authorList>
            <person name="Zhu J."/>
            <person name="Jiang F."/>
            <person name="Wang X."/>
            <person name="Yang P."/>
            <person name="Bao Y."/>
            <person name="Zhao W."/>
            <person name="Wang W."/>
            <person name="Lu H."/>
            <person name="Wang Q."/>
            <person name="Cui N."/>
            <person name="Li J."/>
            <person name="Chen X."/>
            <person name="Luo L."/>
            <person name="Yu J."/>
            <person name="Kang L."/>
            <person name="Cui F."/>
        </authorList>
    </citation>
    <scope>NUCLEOTIDE SEQUENCE [LARGE SCALE GENOMIC DNA]</scope>
    <source>
        <strain evidence="4">Lst14</strain>
    </source>
</reference>
<dbReference type="InParanoid" id="A0A482WQU2"/>
<protein>
    <recommendedName>
        <fullName evidence="3">DUF4485 domain-containing protein</fullName>
    </recommendedName>
</protein>
<gene>
    <name evidence="4" type="ORF">LSTR_LSTR005378</name>
</gene>
<evidence type="ECO:0000256" key="2">
    <source>
        <dbReference type="SAM" id="MobiDB-lite"/>
    </source>
</evidence>
<dbReference type="AlphaFoldDB" id="A0A482WQU2"/>
<dbReference type="EMBL" id="QKKF02027185">
    <property type="protein sequence ID" value="RZF35965.1"/>
    <property type="molecule type" value="Genomic_DNA"/>
</dbReference>
<feature type="coiled-coil region" evidence="1">
    <location>
        <begin position="195"/>
        <end position="243"/>
    </location>
</feature>
<organism evidence="4 5">
    <name type="scientific">Laodelphax striatellus</name>
    <name type="common">Small brown planthopper</name>
    <name type="synonym">Delphax striatella</name>
    <dbReference type="NCBI Taxonomy" id="195883"/>
    <lineage>
        <taxon>Eukaryota</taxon>
        <taxon>Metazoa</taxon>
        <taxon>Ecdysozoa</taxon>
        <taxon>Arthropoda</taxon>
        <taxon>Hexapoda</taxon>
        <taxon>Insecta</taxon>
        <taxon>Pterygota</taxon>
        <taxon>Neoptera</taxon>
        <taxon>Paraneoptera</taxon>
        <taxon>Hemiptera</taxon>
        <taxon>Auchenorrhyncha</taxon>
        <taxon>Fulgoroidea</taxon>
        <taxon>Delphacidae</taxon>
        <taxon>Criomorphinae</taxon>
        <taxon>Laodelphax</taxon>
    </lineage>
</organism>
<name>A0A482WQU2_LAOST</name>
<dbReference type="Pfam" id="PF14846">
    <property type="entry name" value="DUF4485"/>
    <property type="match status" value="1"/>
</dbReference>
<keyword evidence="1" id="KW-0175">Coiled coil</keyword>
<dbReference type="SMR" id="A0A482WQU2"/>
<keyword evidence="5" id="KW-1185">Reference proteome</keyword>
<evidence type="ECO:0000313" key="4">
    <source>
        <dbReference type="EMBL" id="RZF35965.1"/>
    </source>
</evidence>
<accession>A0A482WQU2</accession>
<feature type="region of interest" description="Disordered" evidence="2">
    <location>
        <begin position="82"/>
        <end position="102"/>
    </location>
</feature>
<sequence>MASYSDLDTKYDDDFRSGLVKIKPFILDLQKQENVFLCRMWLEKLIKSEPSERALRNVYLEELCKHVKNNDLDAPFNTSPAEGALQPINPSSENRICNEKSSDQETVELIETSLCTDETNVDCQKDEPVTEEGAQSTDSEEECCAEQYCSSESLDSVPCVNTRVDSNTSYESVQEQLQTEVEEKPISSSKTSSNESLIKGELLQLKNENNSLKEEIKDKNNTIHDLEIERGSLNEKILVLNKNLENVNVELKQLQDFEKGFLQARKDVELWIGKYKILDARSSEMENSYLKKIEDYENSTRHLKTEIEKLRLNEEKITKPFEDQQLELELSNKKIEALEKERSVLIKMNEKLEKNIKEMTEKYEEKVNTQYKEIAQLKNRLQEECDRMKTEIKSMRDTSVKDNDEVKLQLKTEISDYKLKLANLTNEMNEKIRQYEAKIDTIKKTTEMELCMQKMTLISDFSVARQKELENIISVLDQKYQARLIETEAFKSESKGNQEINQEVLQLKIELDEDFKQESQLEPNIPI</sequence>
<dbReference type="Proteomes" id="UP000291343">
    <property type="component" value="Unassembled WGS sequence"/>
</dbReference>
<proteinExistence type="predicted"/>
<feature type="coiled-coil region" evidence="1">
    <location>
        <begin position="293"/>
        <end position="445"/>
    </location>
</feature>
<dbReference type="STRING" id="195883.A0A482WQU2"/>
<evidence type="ECO:0000259" key="3">
    <source>
        <dbReference type="Pfam" id="PF14846"/>
    </source>
</evidence>
<feature type="domain" description="DUF4485" evidence="3">
    <location>
        <begin position="12"/>
        <end position="89"/>
    </location>
</feature>
<comment type="caution">
    <text evidence="4">The sequence shown here is derived from an EMBL/GenBank/DDBJ whole genome shotgun (WGS) entry which is preliminary data.</text>
</comment>
<dbReference type="OrthoDB" id="6615076at2759"/>
<dbReference type="InterPro" id="IPR027831">
    <property type="entry name" value="DUF4485"/>
</dbReference>